<gene>
    <name evidence="1" type="ORF">LQ318_00825</name>
</gene>
<evidence type="ECO:0008006" key="3">
    <source>
        <dbReference type="Google" id="ProtNLM"/>
    </source>
</evidence>
<comment type="caution">
    <text evidence="1">The sequence shown here is derived from an EMBL/GenBank/DDBJ whole genome shotgun (WGS) entry which is preliminary data.</text>
</comment>
<evidence type="ECO:0000313" key="1">
    <source>
        <dbReference type="EMBL" id="MCW9711432.1"/>
    </source>
</evidence>
<dbReference type="RefSeq" id="WP_265786642.1">
    <property type="nucleotide sequence ID" value="NZ_BAABRS010000001.1"/>
</dbReference>
<evidence type="ECO:0000313" key="2">
    <source>
        <dbReference type="Proteomes" id="UP001207337"/>
    </source>
</evidence>
<reference evidence="1 2" key="1">
    <citation type="submission" date="2021-11" db="EMBL/GenBank/DDBJ databases">
        <title>Aliifidinibius sp. nov., a new bacterium isolated from saline soil.</title>
        <authorList>
            <person name="Galisteo C."/>
            <person name="De La Haba R."/>
            <person name="Sanchez-Porro C."/>
            <person name="Ventosa A."/>
        </authorList>
    </citation>
    <scope>NUCLEOTIDE SEQUENCE [LARGE SCALE GENOMIC DNA]</scope>
    <source>
        <strain evidence="1 2">KACC 190600</strain>
    </source>
</reference>
<dbReference type="EMBL" id="JAJNDC010000001">
    <property type="protein sequence ID" value="MCW9711432.1"/>
    <property type="molecule type" value="Genomic_DNA"/>
</dbReference>
<organism evidence="1 2">
    <name type="scientific">Fodinibius salicampi</name>
    <dbReference type="NCBI Taxonomy" id="1920655"/>
    <lineage>
        <taxon>Bacteria</taxon>
        <taxon>Pseudomonadati</taxon>
        <taxon>Balneolota</taxon>
        <taxon>Balneolia</taxon>
        <taxon>Balneolales</taxon>
        <taxon>Balneolaceae</taxon>
        <taxon>Fodinibius</taxon>
    </lineage>
</organism>
<accession>A0ABT3PU95</accession>
<keyword evidence="2" id="KW-1185">Reference proteome</keyword>
<dbReference type="Proteomes" id="UP001207337">
    <property type="component" value="Unassembled WGS sequence"/>
</dbReference>
<sequence length="86" mass="10166">MFWAAYKKPKLARGMFFLLFGWASWFNYTTAHTTPEVYLDYASMSVDLCSESILGWFSHQYHSCHFSNTCWSWYYSSRYDIQGSVG</sequence>
<proteinExistence type="predicted"/>
<protein>
    <recommendedName>
        <fullName evidence="3">Secreted protein</fullName>
    </recommendedName>
</protein>
<name>A0ABT3PU95_9BACT</name>